<dbReference type="Proteomes" id="UP001595526">
    <property type="component" value="Unassembled WGS sequence"/>
</dbReference>
<keyword evidence="2" id="KW-1185">Reference proteome</keyword>
<name>A0ABV7JK79_9SPHI</name>
<organism evidence="1 2">
    <name type="scientific">Parapedobacter deserti</name>
    <dbReference type="NCBI Taxonomy" id="1912957"/>
    <lineage>
        <taxon>Bacteria</taxon>
        <taxon>Pseudomonadati</taxon>
        <taxon>Bacteroidota</taxon>
        <taxon>Sphingobacteriia</taxon>
        <taxon>Sphingobacteriales</taxon>
        <taxon>Sphingobacteriaceae</taxon>
        <taxon>Parapedobacter</taxon>
    </lineage>
</organism>
<protein>
    <submittedName>
        <fullName evidence="1">Uncharacterized protein</fullName>
    </submittedName>
</protein>
<dbReference type="EMBL" id="JBHRTA010000038">
    <property type="protein sequence ID" value="MFC3198499.1"/>
    <property type="molecule type" value="Genomic_DNA"/>
</dbReference>
<comment type="caution">
    <text evidence="1">The sequence shown here is derived from an EMBL/GenBank/DDBJ whole genome shotgun (WGS) entry which is preliminary data.</text>
</comment>
<accession>A0ABV7JK79</accession>
<sequence>MPVKQPQAGNYSSLAADTTNWIMLHHITSNGLLCTAFRRNFLPRFAAITVRHPV</sequence>
<reference evidence="2" key="1">
    <citation type="journal article" date="2019" name="Int. J. Syst. Evol. Microbiol.">
        <title>The Global Catalogue of Microorganisms (GCM) 10K type strain sequencing project: providing services to taxonomists for standard genome sequencing and annotation.</title>
        <authorList>
            <consortium name="The Broad Institute Genomics Platform"/>
            <consortium name="The Broad Institute Genome Sequencing Center for Infectious Disease"/>
            <person name="Wu L."/>
            <person name="Ma J."/>
        </authorList>
    </citation>
    <scope>NUCLEOTIDE SEQUENCE [LARGE SCALE GENOMIC DNA]</scope>
    <source>
        <strain evidence="2">KCTC 52416</strain>
    </source>
</reference>
<proteinExistence type="predicted"/>
<evidence type="ECO:0000313" key="2">
    <source>
        <dbReference type="Proteomes" id="UP001595526"/>
    </source>
</evidence>
<dbReference type="RefSeq" id="WP_379023220.1">
    <property type="nucleotide sequence ID" value="NZ_JBHRTA010000038.1"/>
</dbReference>
<evidence type="ECO:0000313" key="1">
    <source>
        <dbReference type="EMBL" id="MFC3198499.1"/>
    </source>
</evidence>
<gene>
    <name evidence="1" type="ORF">ACFOET_12815</name>
</gene>